<dbReference type="FunFam" id="2.130.10.10:FF:000079">
    <property type="entry name" value="striatin isoform X1"/>
    <property type="match status" value="1"/>
</dbReference>
<dbReference type="SMART" id="SM00320">
    <property type="entry name" value="WD40"/>
    <property type="match status" value="5"/>
</dbReference>
<name>A0A665WBV0_ECHNA</name>
<dbReference type="PROSITE" id="PS50082">
    <property type="entry name" value="WD_REPEATS_2"/>
    <property type="match status" value="2"/>
</dbReference>
<dbReference type="GO" id="GO:0005737">
    <property type="term" value="C:cytoplasm"/>
    <property type="evidence" value="ECO:0007669"/>
    <property type="project" value="UniProtKB-SubCell"/>
</dbReference>
<dbReference type="PANTHER" id="PTHR15653">
    <property type="entry name" value="STRIATIN"/>
    <property type="match status" value="1"/>
</dbReference>
<feature type="region of interest" description="Disordered" evidence="16">
    <location>
        <begin position="229"/>
        <end position="318"/>
    </location>
</feature>
<dbReference type="PROSITE" id="PS00678">
    <property type="entry name" value="WD_REPEATS_1"/>
    <property type="match status" value="2"/>
</dbReference>
<dbReference type="Pfam" id="PF00400">
    <property type="entry name" value="WD40"/>
    <property type="match status" value="4"/>
</dbReference>
<dbReference type="InterPro" id="IPR036322">
    <property type="entry name" value="WD40_repeat_dom_sf"/>
</dbReference>
<dbReference type="PANTHER" id="PTHR15653:SF2">
    <property type="entry name" value="STRIATIN"/>
    <property type="match status" value="1"/>
</dbReference>
<comment type="subcellular location">
    <subcellularLocation>
        <location evidence="2">Cell projection</location>
        <location evidence="2">Dendritic spine</location>
    </subcellularLocation>
    <subcellularLocation>
        <location evidence="1">Cytoplasm</location>
    </subcellularLocation>
</comment>
<reference evidence="18" key="1">
    <citation type="submission" date="2021-04" db="EMBL/GenBank/DDBJ databases">
        <authorList>
            <consortium name="Wellcome Sanger Institute Data Sharing"/>
        </authorList>
    </citation>
    <scope>NUCLEOTIDE SEQUENCE [LARGE SCALE GENOMIC DNA]</scope>
</reference>
<dbReference type="PROSITE" id="PS50294">
    <property type="entry name" value="WD_REPEATS_REGION"/>
    <property type="match status" value="2"/>
</dbReference>
<evidence type="ECO:0000256" key="1">
    <source>
        <dbReference type="ARBA" id="ARBA00004496"/>
    </source>
</evidence>
<comment type="subunit">
    <text evidence="12">Part of the core of STRIPAK complexes composed of PP2A catalytic and scaffolding subunits, the striatins (PP2A regulatory subunits), the striatin-associated proteins MOB4, STRIP1 and STRIP2, PDCD10 and members of the STE20 kinases, such as STK24 and STK26. Interacts with CTTNBP2; this interaction may regulate dendritic spine distribution of STRN. Activation of glutamate receptors weakens the interaction with CTTNBP2.</text>
</comment>
<keyword evidence="7" id="KW-0677">Repeat</keyword>
<evidence type="ECO:0000313" key="19">
    <source>
        <dbReference type="Proteomes" id="UP000472264"/>
    </source>
</evidence>
<feature type="repeat" description="WD" evidence="14">
    <location>
        <begin position="646"/>
        <end position="687"/>
    </location>
</feature>
<gene>
    <name evidence="18" type="primary">LOC115055736</name>
</gene>
<dbReference type="Ensembl" id="ENSENLT00000042593.1">
    <property type="protein sequence ID" value="ENSENLP00000041539.1"/>
    <property type="gene ID" value="ENSENLG00000017670.1"/>
</dbReference>
<dbReference type="GO" id="GO:0032991">
    <property type="term" value="C:protein-containing complex"/>
    <property type="evidence" value="ECO:0007669"/>
    <property type="project" value="UniProtKB-ARBA"/>
</dbReference>
<evidence type="ECO:0000313" key="18">
    <source>
        <dbReference type="Ensembl" id="ENSENLP00000041539.1"/>
    </source>
</evidence>
<evidence type="ECO:0000256" key="14">
    <source>
        <dbReference type="PROSITE-ProRule" id="PRU00221"/>
    </source>
</evidence>
<dbReference type="GO" id="GO:0043197">
    <property type="term" value="C:dendritic spine"/>
    <property type="evidence" value="ECO:0007669"/>
    <property type="project" value="UniProtKB-SubCell"/>
</dbReference>
<dbReference type="GO" id="GO:0005516">
    <property type="term" value="F:calmodulin binding"/>
    <property type="evidence" value="ECO:0007669"/>
    <property type="project" value="UniProtKB-KW"/>
</dbReference>
<comment type="similarity">
    <text evidence="3">Belongs to the WD repeat striatin family.</text>
</comment>
<evidence type="ECO:0000259" key="17">
    <source>
        <dbReference type="Pfam" id="PF08232"/>
    </source>
</evidence>
<feature type="coiled-coil region" evidence="15">
    <location>
        <begin position="60"/>
        <end position="108"/>
    </location>
</feature>
<dbReference type="InterPro" id="IPR019775">
    <property type="entry name" value="WD40_repeat_CS"/>
</dbReference>
<dbReference type="InterPro" id="IPR015943">
    <property type="entry name" value="WD40/YVTN_repeat-like_dom_sf"/>
</dbReference>
<evidence type="ECO:0000256" key="7">
    <source>
        <dbReference type="ARBA" id="ARBA00022737"/>
    </source>
</evidence>
<feature type="domain" description="Striatin N-terminal" evidence="17">
    <location>
        <begin position="42"/>
        <end position="169"/>
    </location>
</feature>
<dbReference type="InterPro" id="IPR020472">
    <property type="entry name" value="WD40_PAC1"/>
</dbReference>
<feature type="repeat" description="WD" evidence="14">
    <location>
        <begin position="519"/>
        <end position="560"/>
    </location>
</feature>
<dbReference type="Pfam" id="PF08232">
    <property type="entry name" value="Striatin"/>
    <property type="match status" value="1"/>
</dbReference>
<evidence type="ECO:0000256" key="8">
    <source>
        <dbReference type="ARBA" id="ARBA00022860"/>
    </source>
</evidence>
<dbReference type="SUPFAM" id="SSF50978">
    <property type="entry name" value="WD40 repeat-like"/>
    <property type="match status" value="1"/>
</dbReference>
<keyword evidence="19" id="KW-1185">Reference proteome</keyword>
<evidence type="ECO:0000256" key="13">
    <source>
        <dbReference type="ARBA" id="ARBA00073140"/>
    </source>
</evidence>
<keyword evidence="6 14" id="KW-0853">WD repeat</keyword>
<evidence type="ECO:0000256" key="15">
    <source>
        <dbReference type="SAM" id="Coils"/>
    </source>
</evidence>
<evidence type="ECO:0000256" key="5">
    <source>
        <dbReference type="ARBA" id="ARBA00022553"/>
    </source>
</evidence>
<dbReference type="InterPro" id="IPR013258">
    <property type="entry name" value="Striatin_N"/>
</dbReference>
<protein>
    <recommendedName>
        <fullName evidence="13">Striatin</fullName>
    </recommendedName>
</protein>
<dbReference type="FunFam" id="1.20.5.300:FF:000001">
    <property type="entry name" value="striatin isoform X1"/>
    <property type="match status" value="1"/>
</dbReference>
<dbReference type="GO" id="GO:0044877">
    <property type="term" value="F:protein-containing complex binding"/>
    <property type="evidence" value="ECO:0007669"/>
    <property type="project" value="TreeGrafter"/>
</dbReference>
<dbReference type="AlphaFoldDB" id="A0A665WBV0"/>
<keyword evidence="4" id="KW-0963">Cytoplasm</keyword>
<evidence type="ECO:0000256" key="6">
    <source>
        <dbReference type="ARBA" id="ARBA00022574"/>
    </source>
</evidence>
<dbReference type="InterPro" id="IPR051488">
    <property type="entry name" value="WD_repeat_striatin"/>
</dbReference>
<sequence>MDEQAGPGVFFNNNNNSVLPGAGKGPLPDGDAGEAARAQYSIPGILHFLQHEWARFEVERAQWEVERAELQAQIAFLQGERKGQENLKKDLVRRIKMLEYALKQERAKYHKLKYGTELNQGDMKPPSYDSDEANENETSGSLNNQLSWKQGRQLLRQYLQEVGYTDTILDVKSQRVRALLGLAGDGGGRTGERTSAEPLVNGTDTKGMAELSDTSAVLEAFKFIENAAAEFSDEDEEEDSEGKDRTHILRKKTPTSSLLPASMDTTEDPDTEEALKGFDFLSSPDDMDTSPESRGTGDGTDWEKDEQGPISEAWDVDPGLITKLKEQYRKERKGKKGVKRPNRSKLQDMLANLRDAEDLSHMQPPSTPQSRPNVVREHDANRPDEVEALTFPPTSGKSFIMGTDEAMESELGLGELAGLTVANEADSLAYDIGNNKDAMRKTWNPKFTLRSHFDGIQYPTLTVSILHLFLGAVLSVVMSSTGEQCFSGGIDGTIQCWNTPNPNIDPYDSYDPSVLRGALSGHTDSVWGLVYSSAHQRLLSCSADGTVRLWDANTTSPALAVFNENKKLGVPSSVDLVCSEPAHLVTSFTNGQIGLFNMETRQLVLRTPCQINKVLSHPTLPITITAQEDRHIKFFDNNSGKLIHSMVAHLDAVTSLAVDPNGLYLMSGSHDCSIRLWNLESKTCIQEFTAHRKKFEESIHDVAFHPSKCYIASAGADALAKVFV</sequence>
<evidence type="ECO:0000256" key="2">
    <source>
        <dbReference type="ARBA" id="ARBA00004552"/>
    </source>
</evidence>
<dbReference type="Gene3D" id="1.20.5.300">
    <property type="match status" value="1"/>
</dbReference>
<dbReference type="CDD" id="cd00200">
    <property type="entry name" value="WD40"/>
    <property type="match status" value="1"/>
</dbReference>
<dbReference type="PRINTS" id="PR00320">
    <property type="entry name" value="GPROTEINBRPT"/>
</dbReference>
<dbReference type="Gene3D" id="2.130.10.10">
    <property type="entry name" value="YVTN repeat-like/Quinoprotein amine dehydrogenase"/>
    <property type="match status" value="2"/>
</dbReference>
<dbReference type="GO" id="GO:0051721">
    <property type="term" value="F:protein phosphatase 2A binding"/>
    <property type="evidence" value="ECO:0007669"/>
    <property type="project" value="TreeGrafter"/>
</dbReference>
<proteinExistence type="inferred from homology"/>
<organism evidence="18 19">
    <name type="scientific">Echeneis naucrates</name>
    <name type="common">Live sharksucker</name>
    <dbReference type="NCBI Taxonomy" id="173247"/>
    <lineage>
        <taxon>Eukaryota</taxon>
        <taxon>Metazoa</taxon>
        <taxon>Chordata</taxon>
        <taxon>Craniata</taxon>
        <taxon>Vertebrata</taxon>
        <taxon>Euteleostomi</taxon>
        <taxon>Actinopterygii</taxon>
        <taxon>Neopterygii</taxon>
        <taxon>Teleostei</taxon>
        <taxon>Neoteleostei</taxon>
        <taxon>Acanthomorphata</taxon>
        <taxon>Carangaria</taxon>
        <taxon>Carangiformes</taxon>
        <taxon>Echeneidae</taxon>
        <taxon>Echeneis</taxon>
    </lineage>
</organism>
<keyword evidence="5" id="KW-0597">Phosphoprotein</keyword>
<feature type="compositionally biased region" description="Acidic residues" evidence="16">
    <location>
        <begin position="231"/>
        <end position="241"/>
    </location>
</feature>
<keyword evidence="9" id="KW-0770">Synapse</keyword>
<keyword evidence="11" id="KW-0966">Cell projection</keyword>
<dbReference type="InterPro" id="IPR001680">
    <property type="entry name" value="WD40_rpt"/>
</dbReference>
<keyword evidence="8" id="KW-0112">Calmodulin-binding</keyword>
<evidence type="ECO:0000256" key="4">
    <source>
        <dbReference type="ARBA" id="ARBA00022490"/>
    </source>
</evidence>
<feature type="region of interest" description="Disordered" evidence="16">
    <location>
        <begin position="186"/>
        <end position="205"/>
    </location>
</feature>
<dbReference type="GO" id="GO:0070016">
    <property type="term" value="F:armadillo repeat domain binding"/>
    <property type="evidence" value="ECO:0007669"/>
    <property type="project" value="TreeGrafter"/>
</dbReference>
<evidence type="ECO:0000256" key="9">
    <source>
        <dbReference type="ARBA" id="ARBA00023018"/>
    </source>
</evidence>
<keyword evidence="10 15" id="KW-0175">Coiled coil</keyword>
<accession>A0A665WBV0</accession>
<dbReference type="Proteomes" id="UP000472264">
    <property type="component" value="Chromosome 15"/>
</dbReference>
<feature type="region of interest" description="Disordered" evidence="16">
    <location>
        <begin position="1"/>
        <end position="34"/>
    </location>
</feature>
<dbReference type="FunFam" id="2.130.10.10:FF:000211">
    <property type="entry name" value="striatin isoform X1"/>
    <property type="match status" value="1"/>
</dbReference>
<evidence type="ECO:0000256" key="12">
    <source>
        <dbReference type="ARBA" id="ARBA00063979"/>
    </source>
</evidence>
<evidence type="ECO:0000256" key="16">
    <source>
        <dbReference type="SAM" id="MobiDB-lite"/>
    </source>
</evidence>
<evidence type="ECO:0000256" key="3">
    <source>
        <dbReference type="ARBA" id="ARBA00009616"/>
    </source>
</evidence>
<reference evidence="18" key="3">
    <citation type="submission" date="2025-09" db="UniProtKB">
        <authorList>
            <consortium name="Ensembl"/>
        </authorList>
    </citation>
    <scope>IDENTIFICATION</scope>
</reference>
<feature type="region of interest" description="Disordered" evidence="16">
    <location>
        <begin position="117"/>
        <end position="143"/>
    </location>
</feature>
<evidence type="ECO:0000256" key="10">
    <source>
        <dbReference type="ARBA" id="ARBA00023054"/>
    </source>
</evidence>
<reference evidence="18" key="2">
    <citation type="submission" date="2025-08" db="UniProtKB">
        <authorList>
            <consortium name="Ensembl"/>
        </authorList>
    </citation>
    <scope>IDENTIFICATION</scope>
</reference>
<evidence type="ECO:0000256" key="11">
    <source>
        <dbReference type="ARBA" id="ARBA00023273"/>
    </source>
</evidence>